<dbReference type="Gene3D" id="3.40.50.720">
    <property type="entry name" value="NAD(P)-binding Rossmann-like Domain"/>
    <property type="match status" value="1"/>
</dbReference>
<organism evidence="11 12">
    <name type="scientific">Microvenator marinus</name>
    <dbReference type="NCBI Taxonomy" id="2600177"/>
    <lineage>
        <taxon>Bacteria</taxon>
        <taxon>Deltaproteobacteria</taxon>
        <taxon>Bradymonadales</taxon>
        <taxon>Microvenatoraceae</taxon>
        <taxon>Microvenator</taxon>
    </lineage>
</organism>
<dbReference type="SUPFAM" id="SSF51735">
    <property type="entry name" value="NAD(P)-binding Rossmann-fold domains"/>
    <property type="match status" value="1"/>
</dbReference>
<dbReference type="EMBL" id="CP042467">
    <property type="protein sequence ID" value="QED28265.1"/>
    <property type="molecule type" value="Genomic_DNA"/>
</dbReference>
<dbReference type="InterPro" id="IPR011128">
    <property type="entry name" value="G3P_DH_NAD-dep_N"/>
</dbReference>
<dbReference type="Pfam" id="PF01210">
    <property type="entry name" value="NAD_Gly3P_dh_N"/>
    <property type="match status" value="1"/>
</dbReference>
<dbReference type="AlphaFoldDB" id="A0A5B8XRX3"/>
<name>A0A5B8XRX3_9DELT</name>
<evidence type="ECO:0000256" key="6">
    <source>
        <dbReference type="ARBA" id="ARBA00023264"/>
    </source>
</evidence>
<sequence>MQRVSLVGHGDRFDALVSLFQYTDVELQVWNHDKRKKSALPKGVKVVELNELAKTPLIFFSLPIAEVREVARRLGDVVTGRHAIVHLSRNLERDTLKTVSQILREETPTHRFGFLTGPMRLSDVGNGLPGSGVCASTFPEIHEVVESALVSQMFRLYKSDDIVGAELAAAYCRVIAMACGVASELHLGHSIMATLFSRGLAEMGRFVVHKHGRERTTFGLAGSGNLFMDIGDSGSDDFQLGAEVMRLNSLDRKKISKSYGSRGDDLLELVESLGALREDKKLALHILEVCHLIVSGEMLPSDALLHLMTLPTLVD</sequence>
<dbReference type="EC" id="1.1.1.94" evidence="8"/>
<evidence type="ECO:0000259" key="10">
    <source>
        <dbReference type="Pfam" id="PF07479"/>
    </source>
</evidence>
<evidence type="ECO:0000256" key="5">
    <source>
        <dbReference type="ARBA" id="ARBA00023209"/>
    </source>
</evidence>
<evidence type="ECO:0000313" key="11">
    <source>
        <dbReference type="EMBL" id="QED28265.1"/>
    </source>
</evidence>
<keyword evidence="3 7" id="KW-0560">Oxidoreductase</keyword>
<comment type="catalytic activity">
    <reaction evidence="8">
        <text>sn-glycerol 3-phosphate + NADP(+) = dihydroxyacetone phosphate + NADPH + H(+)</text>
        <dbReference type="Rhea" id="RHEA:11096"/>
        <dbReference type="ChEBI" id="CHEBI:15378"/>
        <dbReference type="ChEBI" id="CHEBI:57597"/>
        <dbReference type="ChEBI" id="CHEBI:57642"/>
        <dbReference type="ChEBI" id="CHEBI:57783"/>
        <dbReference type="ChEBI" id="CHEBI:58349"/>
        <dbReference type="EC" id="1.1.1.94"/>
    </reaction>
</comment>
<dbReference type="GO" id="GO:0005829">
    <property type="term" value="C:cytosol"/>
    <property type="evidence" value="ECO:0007669"/>
    <property type="project" value="TreeGrafter"/>
</dbReference>
<dbReference type="PANTHER" id="PTHR11728">
    <property type="entry name" value="GLYCEROL-3-PHOSPHATE DEHYDROGENASE"/>
    <property type="match status" value="1"/>
</dbReference>
<dbReference type="SUPFAM" id="SSF48179">
    <property type="entry name" value="6-phosphogluconate dehydrogenase C-terminal domain-like"/>
    <property type="match status" value="1"/>
</dbReference>
<proteinExistence type="inferred from homology"/>
<dbReference type="PIRSF" id="PIRSF000114">
    <property type="entry name" value="Glycerol-3-P_dh"/>
    <property type="match status" value="1"/>
</dbReference>
<keyword evidence="2" id="KW-0444">Lipid biosynthesis</keyword>
<dbReference type="GO" id="GO:0008654">
    <property type="term" value="P:phospholipid biosynthetic process"/>
    <property type="evidence" value="ECO:0007669"/>
    <property type="project" value="UniProtKB-KW"/>
</dbReference>
<keyword evidence="6" id="KW-1208">Phospholipid metabolism</keyword>
<dbReference type="GO" id="GO:0051287">
    <property type="term" value="F:NAD binding"/>
    <property type="evidence" value="ECO:0007669"/>
    <property type="project" value="InterPro"/>
</dbReference>
<dbReference type="Pfam" id="PF07479">
    <property type="entry name" value="NAD_Gly3P_dh_C"/>
    <property type="match status" value="1"/>
</dbReference>
<feature type="domain" description="Glycerol-3-phosphate dehydrogenase NAD-dependent N-terminal" evidence="9">
    <location>
        <begin position="31"/>
        <end position="137"/>
    </location>
</feature>
<comment type="similarity">
    <text evidence="1 7">Belongs to the NAD-dependent glycerol-3-phosphate dehydrogenase family.</text>
</comment>
<keyword evidence="5" id="KW-0594">Phospholipid biosynthesis</keyword>
<dbReference type="PRINTS" id="PR00077">
    <property type="entry name" value="GPDHDRGNASE"/>
</dbReference>
<dbReference type="GO" id="GO:0005975">
    <property type="term" value="P:carbohydrate metabolic process"/>
    <property type="evidence" value="ECO:0007669"/>
    <property type="project" value="InterPro"/>
</dbReference>
<dbReference type="InterPro" id="IPR006109">
    <property type="entry name" value="G3P_DH_NAD-dep_C"/>
</dbReference>
<dbReference type="RefSeq" id="WP_146960538.1">
    <property type="nucleotide sequence ID" value="NZ_CP042467.1"/>
</dbReference>
<dbReference type="InterPro" id="IPR008927">
    <property type="entry name" value="6-PGluconate_DH-like_C_sf"/>
</dbReference>
<dbReference type="InterPro" id="IPR006168">
    <property type="entry name" value="G3P_DH_NAD-dep"/>
</dbReference>
<evidence type="ECO:0000256" key="2">
    <source>
        <dbReference type="ARBA" id="ARBA00022516"/>
    </source>
</evidence>
<keyword evidence="4" id="KW-0443">Lipid metabolism</keyword>
<reference evidence="11 12" key="1">
    <citation type="submission" date="2019-08" db="EMBL/GenBank/DDBJ databases">
        <authorList>
            <person name="Liang Q."/>
        </authorList>
    </citation>
    <scope>NUCLEOTIDE SEQUENCE [LARGE SCALE GENOMIC DNA]</scope>
    <source>
        <strain evidence="11 12">V1718</strain>
    </source>
</reference>
<dbReference type="InterPro" id="IPR036291">
    <property type="entry name" value="NAD(P)-bd_dom_sf"/>
</dbReference>
<evidence type="ECO:0000256" key="1">
    <source>
        <dbReference type="ARBA" id="ARBA00011009"/>
    </source>
</evidence>
<keyword evidence="7" id="KW-0520">NAD</keyword>
<evidence type="ECO:0000256" key="3">
    <source>
        <dbReference type="ARBA" id="ARBA00023002"/>
    </source>
</evidence>
<dbReference type="InterPro" id="IPR013328">
    <property type="entry name" value="6PGD_dom2"/>
</dbReference>
<gene>
    <name evidence="11" type="ORF">FRD01_13705</name>
</gene>
<dbReference type="PANTHER" id="PTHR11728:SF1">
    <property type="entry name" value="GLYCEROL-3-PHOSPHATE DEHYDROGENASE [NAD(+)] 2, CHLOROPLASTIC"/>
    <property type="match status" value="1"/>
</dbReference>
<evidence type="ECO:0000259" key="9">
    <source>
        <dbReference type="Pfam" id="PF01210"/>
    </source>
</evidence>
<evidence type="ECO:0000256" key="7">
    <source>
        <dbReference type="RuleBase" id="RU000437"/>
    </source>
</evidence>
<evidence type="ECO:0000256" key="8">
    <source>
        <dbReference type="RuleBase" id="RU000439"/>
    </source>
</evidence>
<feature type="domain" description="Glycerol-3-phosphate dehydrogenase NAD-dependent C-terminal" evidence="10">
    <location>
        <begin position="161"/>
        <end position="303"/>
    </location>
</feature>
<dbReference type="GO" id="GO:0141153">
    <property type="term" value="F:glycerol-3-phosphate dehydrogenase (NADP+) activity"/>
    <property type="evidence" value="ECO:0007669"/>
    <property type="project" value="RHEA"/>
</dbReference>
<dbReference type="GO" id="GO:0046168">
    <property type="term" value="P:glycerol-3-phosphate catabolic process"/>
    <property type="evidence" value="ECO:0007669"/>
    <property type="project" value="InterPro"/>
</dbReference>
<protein>
    <recommendedName>
        <fullName evidence="8">Glycerol-3-phosphate dehydrogenase</fullName>
        <ecNumber evidence="8">1.1.1.94</ecNumber>
    </recommendedName>
</protein>
<dbReference type="Gene3D" id="1.10.1040.10">
    <property type="entry name" value="N-(1-d-carboxylethyl)-l-norvaline Dehydrogenase, domain 2"/>
    <property type="match status" value="1"/>
</dbReference>
<dbReference type="KEGG" id="bbae:FRD01_13705"/>
<evidence type="ECO:0000313" key="12">
    <source>
        <dbReference type="Proteomes" id="UP000321595"/>
    </source>
</evidence>
<dbReference type="Proteomes" id="UP000321595">
    <property type="component" value="Chromosome"/>
</dbReference>
<accession>A0A5B8XRX3</accession>
<keyword evidence="12" id="KW-1185">Reference proteome</keyword>
<dbReference type="OrthoDB" id="9812273at2"/>
<evidence type="ECO:0000256" key="4">
    <source>
        <dbReference type="ARBA" id="ARBA00023098"/>
    </source>
</evidence>